<name>A0A2W4W4C1_9CYAN</name>
<organism evidence="2 3">
    <name type="scientific">Leptolyngbya foveolarum</name>
    <dbReference type="NCBI Taxonomy" id="47253"/>
    <lineage>
        <taxon>Bacteria</taxon>
        <taxon>Bacillati</taxon>
        <taxon>Cyanobacteriota</taxon>
        <taxon>Cyanophyceae</taxon>
        <taxon>Leptolyngbyales</taxon>
        <taxon>Leptolyngbyaceae</taxon>
        <taxon>Leptolyngbya group</taxon>
        <taxon>Leptolyngbya</taxon>
    </lineage>
</organism>
<evidence type="ECO:0000313" key="3">
    <source>
        <dbReference type="Proteomes" id="UP000249354"/>
    </source>
</evidence>
<feature type="region of interest" description="Disordered" evidence="1">
    <location>
        <begin position="48"/>
        <end position="125"/>
    </location>
</feature>
<feature type="compositionally biased region" description="Low complexity" evidence="1">
    <location>
        <begin position="48"/>
        <end position="61"/>
    </location>
</feature>
<comment type="caution">
    <text evidence="2">The sequence shown here is derived from an EMBL/GenBank/DDBJ whole genome shotgun (WGS) entry which is preliminary data.</text>
</comment>
<feature type="compositionally biased region" description="Polar residues" evidence="1">
    <location>
        <begin position="62"/>
        <end position="82"/>
    </location>
</feature>
<proteinExistence type="predicted"/>
<dbReference type="EMBL" id="QBMC01000074">
    <property type="protein sequence ID" value="PZO16875.1"/>
    <property type="molecule type" value="Genomic_DNA"/>
</dbReference>
<dbReference type="AlphaFoldDB" id="A0A2W4W4C1"/>
<evidence type="ECO:0000313" key="2">
    <source>
        <dbReference type="EMBL" id="PZO16875.1"/>
    </source>
</evidence>
<reference evidence="2 3" key="2">
    <citation type="submission" date="2018-06" db="EMBL/GenBank/DDBJ databases">
        <title>Metagenomic assembly of (sub)arctic Cyanobacteria and their associated microbiome from non-axenic cultures.</title>
        <authorList>
            <person name="Baurain D."/>
        </authorList>
    </citation>
    <scope>NUCLEOTIDE SEQUENCE [LARGE SCALE GENOMIC DNA]</scope>
    <source>
        <strain evidence="2">ULC129bin1</strain>
    </source>
</reference>
<sequence length="197" mass="21110">MTTTVLPQLQEIESELAAQSESLSAQLAAVQEKLSGIRAVLPMFEQASSASVEDAAVDDPSTTTTLSEKTDAASSAQEPDTLSSSAKVSKPAAKKAGAKGKHKQTTSKKTDGRAADWQKYTRPGVKNQSIPDAVKLVLATQPDKGFKIAEVMEALFKEEMPKAQYLKARNRVSNVLSGGVRAGDWHRGDRSTYRMSA</sequence>
<accession>A0A2W4W4C1</accession>
<gene>
    <name evidence="2" type="ORF">DCF25_11820</name>
</gene>
<protein>
    <submittedName>
        <fullName evidence="2">Uncharacterized protein</fullName>
    </submittedName>
</protein>
<feature type="compositionally biased region" description="Basic residues" evidence="1">
    <location>
        <begin position="92"/>
        <end position="106"/>
    </location>
</feature>
<reference evidence="3" key="1">
    <citation type="submission" date="2018-04" db="EMBL/GenBank/DDBJ databases">
        <authorList>
            <person name="Cornet L."/>
        </authorList>
    </citation>
    <scope>NUCLEOTIDE SEQUENCE [LARGE SCALE GENOMIC DNA]</scope>
</reference>
<dbReference type="Proteomes" id="UP000249354">
    <property type="component" value="Unassembled WGS sequence"/>
</dbReference>
<evidence type="ECO:0000256" key="1">
    <source>
        <dbReference type="SAM" id="MobiDB-lite"/>
    </source>
</evidence>